<reference evidence="2" key="1">
    <citation type="submission" date="2015-05" db="EMBL/GenBank/DDBJ databases">
        <title>Permanent draft genome of Rhodopirellula islandicus K833.</title>
        <authorList>
            <person name="Kizina J."/>
            <person name="Richter M."/>
            <person name="Glockner F.O."/>
            <person name="Harder J."/>
        </authorList>
    </citation>
    <scope>NUCLEOTIDE SEQUENCE [LARGE SCALE GENOMIC DNA]</scope>
    <source>
        <strain evidence="2">K833</strain>
    </source>
</reference>
<proteinExistence type="predicted"/>
<evidence type="ECO:0000313" key="2">
    <source>
        <dbReference type="EMBL" id="KLU02695.1"/>
    </source>
</evidence>
<feature type="region of interest" description="Disordered" evidence="1">
    <location>
        <begin position="1"/>
        <end position="23"/>
    </location>
</feature>
<keyword evidence="3" id="KW-1185">Reference proteome</keyword>
<name>A0A0J1B796_RHOIS</name>
<dbReference type="AlphaFoldDB" id="A0A0J1B796"/>
<evidence type="ECO:0000313" key="3">
    <source>
        <dbReference type="Proteomes" id="UP000036367"/>
    </source>
</evidence>
<comment type="caution">
    <text evidence="2">The sequence shown here is derived from an EMBL/GenBank/DDBJ whole genome shotgun (WGS) entry which is preliminary data.</text>
</comment>
<accession>A0A0J1B796</accession>
<dbReference type="Proteomes" id="UP000036367">
    <property type="component" value="Unassembled WGS sequence"/>
</dbReference>
<dbReference type="EMBL" id="LECT01000044">
    <property type="protein sequence ID" value="KLU02695.1"/>
    <property type="molecule type" value="Genomic_DNA"/>
</dbReference>
<feature type="compositionally biased region" description="Polar residues" evidence="1">
    <location>
        <begin position="10"/>
        <end position="20"/>
    </location>
</feature>
<dbReference type="PATRIC" id="fig|595434.4.peg.5470"/>
<sequence length="37" mass="4031">MTFRFGSGKKSFSNSASTEASHAPSHFITDHIMDVSD</sequence>
<gene>
    <name evidence="2" type="ORF">RISK_005761</name>
</gene>
<evidence type="ECO:0000256" key="1">
    <source>
        <dbReference type="SAM" id="MobiDB-lite"/>
    </source>
</evidence>
<organism evidence="2 3">
    <name type="scientific">Rhodopirellula islandica</name>
    <dbReference type="NCBI Taxonomy" id="595434"/>
    <lineage>
        <taxon>Bacteria</taxon>
        <taxon>Pseudomonadati</taxon>
        <taxon>Planctomycetota</taxon>
        <taxon>Planctomycetia</taxon>
        <taxon>Pirellulales</taxon>
        <taxon>Pirellulaceae</taxon>
        <taxon>Rhodopirellula</taxon>
    </lineage>
</organism>
<protein>
    <submittedName>
        <fullName evidence="2">Uncharacterized protein</fullName>
    </submittedName>
</protein>